<dbReference type="PANTHER" id="PTHR10775:SF179">
    <property type="entry name" value="TRANSPOSON, EN_SPM-LIKE, TRANSPOSASE-ASSOCIATED DOMAIN PROTEIN"/>
    <property type="match status" value="1"/>
</dbReference>
<accession>A0AA38T8N8</accession>
<dbReference type="Proteomes" id="UP001172457">
    <property type="component" value="Chromosome 4"/>
</dbReference>
<evidence type="ECO:0000313" key="1">
    <source>
        <dbReference type="EMBL" id="KAJ9552408.1"/>
    </source>
</evidence>
<dbReference type="EMBL" id="JARYMX010000004">
    <property type="protein sequence ID" value="KAJ9552408.1"/>
    <property type="molecule type" value="Genomic_DNA"/>
</dbReference>
<name>A0AA38T8N8_9ASTR</name>
<reference evidence="1" key="1">
    <citation type="submission" date="2023-03" db="EMBL/GenBank/DDBJ databases">
        <title>Chromosome-scale reference genome and RAD-based genetic map of yellow starthistle (Centaurea solstitialis) reveal putative structural variation and QTLs associated with invader traits.</title>
        <authorList>
            <person name="Reatini B."/>
            <person name="Cang F.A."/>
            <person name="Jiang Q."/>
            <person name="Mckibben M.T.W."/>
            <person name="Barker M.S."/>
            <person name="Rieseberg L.H."/>
            <person name="Dlugosch K.M."/>
        </authorList>
    </citation>
    <scope>NUCLEOTIDE SEQUENCE</scope>
    <source>
        <strain evidence="1">CAN-66</strain>
        <tissue evidence="1">Leaf</tissue>
    </source>
</reference>
<gene>
    <name evidence="1" type="ORF">OSB04_016453</name>
</gene>
<proteinExistence type="predicted"/>
<dbReference type="PANTHER" id="PTHR10775">
    <property type="entry name" value="OS08G0208400 PROTEIN"/>
    <property type="match status" value="1"/>
</dbReference>
<organism evidence="1 2">
    <name type="scientific">Centaurea solstitialis</name>
    <name type="common">yellow star-thistle</name>
    <dbReference type="NCBI Taxonomy" id="347529"/>
    <lineage>
        <taxon>Eukaryota</taxon>
        <taxon>Viridiplantae</taxon>
        <taxon>Streptophyta</taxon>
        <taxon>Embryophyta</taxon>
        <taxon>Tracheophyta</taxon>
        <taxon>Spermatophyta</taxon>
        <taxon>Magnoliopsida</taxon>
        <taxon>eudicotyledons</taxon>
        <taxon>Gunneridae</taxon>
        <taxon>Pentapetalae</taxon>
        <taxon>asterids</taxon>
        <taxon>campanulids</taxon>
        <taxon>Asterales</taxon>
        <taxon>Asteraceae</taxon>
        <taxon>Carduoideae</taxon>
        <taxon>Cardueae</taxon>
        <taxon>Centaureinae</taxon>
        <taxon>Centaurea</taxon>
    </lineage>
</organism>
<comment type="caution">
    <text evidence="1">The sequence shown here is derived from an EMBL/GenBank/DDBJ whole genome shotgun (WGS) entry which is preliminary data.</text>
</comment>
<protein>
    <submittedName>
        <fullName evidence="1">Uncharacterized protein</fullName>
    </submittedName>
</protein>
<dbReference type="AlphaFoldDB" id="A0AA38T8N8"/>
<evidence type="ECO:0000313" key="2">
    <source>
        <dbReference type="Proteomes" id="UP001172457"/>
    </source>
</evidence>
<keyword evidence="2" id="KW-1185">Reference proteome</keyword>
<sequence>MEQYTCWVHHGEDFDKCNYTLDQDCNDTNDHFELDNDSRDNSDEMLHDVEDDIADKDYNKFEQLFIDSEKSFYVGCSKFTKLSAVLKLFNLKANNGWSDKSFTSLLEILHEMLPEDNELPVSLYQAKKLMCLMGLEIERIHACPNDCMLYRNADVDLRECCICGTSRCCGICYVSEPFILAKQASHVFFVEDPKDSKWHIVLHGKRHILRVENVTDEEEYDQFDELPPFCVDVPSTNVPIDETS</sequence>